<dbReference type="EMBL" id="LAZR01019721">
    <property type="protein sequence ID" value="KKL91469.1"/>
    <property type="molecule type" value="Genomic_DNA"/>
</dbReference>
<evidence type="ECO:0000313" key="1">
    <source>
        <dbReference type="EMBL" id="KKL91469.1"/>
    </source>
</evidence>
<comment type="caution">
    <text evidence="1">The sequence shown here is derived from an EMBL/GenBank/DDBJ whole genome shotgun (WGS) entry which is preliminary data.</text>
</comment>
<name>A0A0F9FYG9_9ZZZZ</name>
<organism evidence="1">
    <name type="scientific">marine sediment metagenome</name>
    <dbReference type="NCBI Taxonomy" id="412755"/>
    <lineage>
        <taxon>unclassified sequences</taxon>
        <taxon>metagenomes</taxon>
        <taxon>ecological metagenomes</taxon>
    </lineage>
</organism>
<dbReference type="AlphaFoldDB" id="A0A0F9FYG9"/>
<accession>A0A0F9FYG9</accession>
<reference evidence="1" key="1">
    <citation type="journal article" date="2015" name="Nature">
        <title>Complex archaea that bridge the gap between prokaryotes and eukaryotes.</title>
        <authorList>
            <person name="Spang A."/>
            <person name="Saw J.H."/>
            <person name="Jorgensen S.L."/>
            <person name="Zaremba-Niedzwiedzka K."/>
            <person name="Martijn J."/>
            <person name="Lind A.E."/>
            <person name="van Eijk R."/>
            <person name="Schleper C."/>
            <person name="Guy L."/>
            <person name="Ettema T.J."/>
        </authorList>
    </citation>
    <scope>NUCLEOTIDE SEQUENCE</scope>
</reference>
<sequence length="194" mass="20998">MALATTLGMVHLPFGERPQYGSPYPEGMAVAHSAVTDDASGGDHTFTLLADGGFLYRLELLNLVRGSGTIANLNIITSHRWASDKSGLGNSAFDLNWDLIGASVLPGFSVYGFNPLNNLGGFTQLRRFPMGRTQGVALQQIIHLVVVSQVDTITNEMSFVFTYWRKESLYQPGFLSSFFEAPSAPPLVRSPIGG</sequence>
<gene>
    <name evidence="1" type="ORF">LCGC14_1894390</name>
</gene>
<proteinExistence type="predicted"/>
<protein>
    <submittedName>
        <fullName evidence="1">Uncharacterized protein</fullName>
    </submittedName>
</protein>